<organism evidence="1">
    <name type="scientific">marine sediment metagenome</name>
    <dbReference type="NCBI Taxonomy" id="412755"/>
    <lineage>
        <taxon>unclassified sequences</taxon>
        <taxon>metagenomes</taxon>
        <taxon>ecological metagenomes</taxon>
    </lineage>
</organism>
<evidence type="ECO:0000313" key="1">
    <source>
        <dbReference type="EMBL" id="GAH67116.1"/>
    </source>
</evidence>
<feature type="non-terminal residue" evidence="1">
    <location>
        <position position="1"/>
    </location>
</feature>
<dbReference type="InterPro" id="IPR030934">
    <property type="entry name" value="Intein_C"/>
</dbReference>
<name>X1HAA3_9ZZZZ</name>
<accession>X1HAA3</accession>
<proteinExistence type="predicted"/>
<reference evidence="1" key="1">
    <citation type="journal article" date="2014" name="Front. Microbiol.">
        <title>High frequency of phylogenetically diverse reductive dehalogenase-homologous genes in deep subseafloor sedimentary metagenomes.</title>
        <authorList>
            <person name="Kawai M."/>
            <person name="Futagami T."/>
            <person name="Toyoda A."/>
            <person name="Takaki Y."/>
            <person name="Nishi S."/>
            <person name="Hori S."/>
            <person name="Arai W."/>
            <person name="Tsubouchi T."/>
            <person name="Morono Y."/>
            <person name="Uchiyama I."/>
            <person name="Ito T."/>
            <person name="Fujiyama A."/>
            <person name="Inagaki F."/>
            <person name="Takami H."/>
        </authorList>
    </citation>
    <scope>NUCLEOTIDE SEQUENCE</scope>
    <source>
        <strain evidence="1">Expedition CK06-06</strain>
    </source>
</reference>
<dbReference type="PROSITE" id="PS50818">
    <property type="entry name" value="INTEIN_C_TER"/>
    <property type="match status" value="1"/>
</dbReference>
<sequence>KDALLEAVLGRDFDEVKARRCYEDASGFWLKVEEVAKKEYKGVVYDIQAPDQSFLSNFLVHNCMLKEDALYSLTGASATIYKLKTFAEIHGIVWKKTETKTPNVWNYDYALSFTAQDKIEPKFVVEVKGKEFTNVGRSLNTAVNVPIGGIITIRFHTINLYTDAKTGLKHIGVYEPRFYEYRKGDTSPDSFSSAVKIGRDSGLLIEKAMFVGIEFLKKGEALLVDEEFDVVEIAKEDAEFLSEIENTNFRVVKNEKRFLLKQDPYLHLPPENK</sequence>
<comment type="caution">
    <text evidence="1">The sequence shown here is derived from an EMBL/GenBank/DDBJ whole genome shotgun (WGS) entry which is preliminary data.</text>
</comment>
<dbReference type="EMBL" id="BARU01025496">
    <property type="protein sequence ID" value="GAH67116.1"/>
    <property type="molecule type" value="Genomic_DNA"/>
</dbReference>
<gene>
    <name evidence="1" type="ORF">S03H2_41071</name>
</gene>
<dbReference type="AlphaFoldDB" id="X1HAA3"/>
<feature type="non-terminal residue" evidence="1">
    <location>
        <position position="273"/>
    </location>
</feature>
<protein>
    <submittedName>
        <fullName evidence="1">Uncharacterized protein</fullName>
    </submittedName>
</protein>